<evidence type="ECO:0000256" key="1">
    <source>
        <dbReference type="ARBA" id="ARBA00004651"/>
    </source>
</evidence>
<dbReference type="InterPro" id="IPR052192">
    <property type="entry name" value="Insect_Ionotropic_Sensory_Rcpt"/>
</dbReference>
<reference evidence="13" key="1">
    <citation type="submission" date="2019-07" db="EMBL/GenBank/DDBJ databases">
        <title>Identification and Expression Pattern of Chemosensory Genes from the Transcriptome of the Propsilocerus akamusi.</title>
        <authorList>
            <person name="Yan C."/>
            <person name="Pan L."/>
        </authorList>
    </citation>
    <scope>NUCLEOTIDE SEQUENCE</scope>
</reference>
<organism evidence="13">
    <name type="scientific">Propsilocerus akamusi</name>
    <dbReference type="NCBI Taxonomy" id="903466"/>
    <lineage>
        <taxon>Eukaryota</taxon>
        <taxon>Metazoa</taxon>
        <taxon>Ecdysozoa</taxon>
        <taxon>Arthropoda</taxon>
        <taxon>Hexapoda</taxon>
        <taxon>Insecta</taxon>
        <taxon>Pterygota</taxon>
        <taxon>Neoptera</taxon>
        <taxon>Endopterygota</taxon>
        <taxon>Diptera</taxon>
        <taxon>Nematocera</taxon>
        <taxon>Chironomoidea</taxon>
        <taxon>Chironomidae</taxon>
        <taxon>Propsilocerus</taxon>
    </lineage>
</organism>
<dbReference type="PANTHER" id="PTHR42643:SF30">
    <property type="entry name" value="IONOTROPIC RECEPTOR 40A-RELATED"/>
    <property type="match status" value="1"/>
</dbReference>
<dbReference type="SUPFAM" id="SSF53850">
    <property type="entry name" value="Periplasmic binding protein-like II"/>
    <property type="match status" value="1"/>
</dbReference>
<dbReference type="PANTHER" id="PTHR42643">
    <property type="entry name" value="IONOTROPIC RECEPTOR 20A-RELATED"/>
    <property type="match status" value="1"/>
</dbReference>
<comment type="similarity">
    <text evidence="2">Belongs to the glutamate-gated ion channel (TC 1.A.10.1) family.</text>
</comment>
<evidence type="ECO:0000256" key="5">
    <source>
        <dbReference type="ARBA" id="ARBA00022989"/>
    </source>
</evidence>
<accession>A0A7D0P9Q1</accession>
<evidence type="ECO:0000256" key="6">
    <source>
        <dbReference type="ARBA" id="ARBA00023136"/>
    </source>
</evidence>
<dbReference type="GO" id="GO:0050906">
    <property type="term" value="P:detection of stimulus involved in sensory perception"/>
    <property type="evidence" value="ECO:0007669"/>
    <property type="project" value="UniProtKB-ARBA"/>
</dbReference>
<keyword evidence="3" id="KW-1003">Cell membrane</keyword>
<dbReference type="Pfam" id="PF00060">
    <property type="entry name" value="Lig_chan"/>
    <property type="match status" value="1"/>
</dbReference>
<keyword evidence="10" id="KW-0732">Signal</keyword>
<evidence type="ECO:0000256" key="3">
    <source>
        <dbReference type="ARBA" id="ARBA00022475"/>
    </source>
</evidence>
<keyword evidence="7 13" id="KW-0675">Receptor</keyword>
<evidence type="ECO:0000256" key="2">
    <source>
        <dbReference type="ARBA" id="ARBA00008685"/>
    </source>
</evidence>
<evidence type="ECO:0000256" key="8">
    <source>
        <dbReference type="ARBA" id="ARBA00023180"/>
    </source>
</evidence>
<evidence type="ECO:0000259" key="11">
    <source>
        <dbReference type="Pfam" id="PF00060"/>
    </source>
</evidence>
<feature type="transmembrane region" description="Helical" evidence="9">
    <location>
        <begin position="343"/>
        <end position="362"/>
    </location>
</feature>
<evidence type="ECO:0000256" key="9">
    <source>
        <dbReference type="SAM" id="Phobius"/>
    </source>
</evidence>
<dbReference type="EMBL" id="MN132973">
    <property type="protein sequence ID" value="QGW50646.1"/>
    <property type="molecule type" value="mRNA"/>
</dbReference>
<feature type="domain" description="Ionotropic glutamate receptor C-terminal" evidence="11">
    <location>
        <begin position="344"/>
        <end position="594"/>
    </location>
</feature>
<dbReference type="InterPro" id="IPR001320">
    <property type="entry name" value="Iontro_rcpt_C"/>
</dbReference>
<proteinExistence type="evidence at transcript level"/>
<dbReference type="GO" id="GO:0015276">
    <property type="term" value="F:ligand-gated monoatomic ion channel activity"/>
    <property type="evidence" value="ECO:0007669"/>
    <property type="project" value="InterPro"/>
</dbReference>
<feature type="chain" id="PRO_5028005731" evidence="10">
    <location>
        <begin position="17"/>
        <end position="620"/>
    </location>
</feature>
<sequence>MKSIFAIILLVQRSNGAFDSFMVPSYGSALTRAVADIILNYYLNETNTINLYHASLDDAAMVTNHDIMNEIIHHVKSHTVVQLENVLAVQRSHRKRSHNIIYIDSYKAFAQILDKMDPANFVYQGFYLIVVTQHNDELYHMVHQIFGELWSRQIVNINIIWMAPENENDAIMYTYYPYTPLYCGEVFPIQLNQFHDDKWLHPVDYFPNKMLSLHGCPLKVSTFPNPPFMVMSEKNDGIHLTGLDGFLLRALAERMHFSVLLFMNDERWGDIFVNGSDVSSTGAMHMVINQEVNFAIGSFTSTVLRDTYMAPSYVYYTSNLVWIIPPGKTLSPLQKLIRPFKDVMWIIVVLILCVSFLVVAFLKLADKKYQNFLYGRGIQNPCLNIVNVSFGGAMHRLPVRNFARTVLGIFMLYCLVVRSSYQGALFKFMQMELYEPQVSSTEEMIENDFRFYMLKQSGTFVDEMPEVKKRAHFVSLATYGDMLDELMNSDFKGAFLSSEDHIAFRNIKAFPEKHYWHAPEYLFSMHMVIYMPKESCLPHQINEIIMRLTSAGLIHYWASFLLENNNLRGFENNRATTIGIEQIKGPFELLAIGLGISFIVFILEHVSMKLQTLHRVFKEI</sequence>
<dbReference type="GO" id="GO:0005886">
    <property type="term" value="C:plasma membrane"/>
    <property type="evidence" value="ECO:0007669"/>
    <property type="project" value="UniProtKB-SubCell"/>
</dbReference>
<feature type="signal peptide" evidence="10">
    <location>
        <begin position="1"/>
        <end position="16"/>
    </location>
</feature>
<evidence type="ECO:0000259" key="12">
    <source>
        <dbReference type="Pfam" id="PF24061"/>
    </source>
</evidence>
<evidence type="ECO:0000256" key="7">
    <source>
        <dbReference type="ARBA" id="ARBA00023170"/>
    </source>
</evidence>
<keyword evidence="4 9" id="KW-0812">Transmembrane</keyword>
<evidence type="ECO:0000256" key="4">
    <source>
        <dbReference type="ARBA" id="ARBA00022692"/>
    </source>
</evidence>
<keyword evidence="6 9" id="KW-0472">Membrane</keyword>
<name>A0A7D0P9Q1_9DIPT</name>
<feature type="transmembrane region" description="Helical" evidence="9">
    <location>
        <begin position="402"/>
        <end position="421"/>
    </location>
</feature>
<keyword evidence="8" id="KW-0325">Glycoprotein</keyword>
<dbReference type="Gene3D" id="3.40.190.10">
    <property type="entry name" value="Periplasmic binding protein-like II"/>
    <property type="match status" value="1"/>
</dbReference>
<feature type="domain" description="Putative ionotropic receptor ligand binding" evidence="12">
    <location>
        <begin position="28"/>
        <end position="210"/>
    </location>
</feature>
<dbReference type="Pfam" id="PF24061">
    <property type="entry name" value="LBD_receptor"/>
    <property type="match status" value="1"/>
</dbReference>
<dbReference type="Gene3D" id="1.10.287.70">
    <property type="match status" value="1"/>
</dbReference>
<evidence type="ECO:0000256" key="10">
    <source>
        <dbReference type="SAM" id="SignalP"/>
    </source>
</evidence>
<dbReference type="AlphaFoldDB" id="A0A7D0P9Q1"/>
<dbReference type="InterPro" id="IPR056198">
    <property type="entry name" value="LBD_receptor"/>
</dbReference>
<comment type="subcellular location">
    <subcellularLocation>
        <location evidence="1">Cell membrane</location>
        <topology evidence="1">Multi-pass membrane protein</topology>
    </subcellularLocation>
</comment>
<keyword evidence="5 9" id="KW-1133">Transmembrane helix</keyword>
<evidence type="ECO:0000313" key="13">
    <source>
        <dbReference type="EMBL" id="QGW50646.1"/>
    </source>
</evidence>
<protein>
    <submittedName>
        <fullName evidence="13">Ionotropic receptor 4</fullName>
    </submittedName>
</protein>